<evidence type="ECO:0000256" key="2">
    <source>
        <dbReference type="SAM" id="MobiDB-lite"/>
    </source>
</evidence>
<dbReference type="VEuPathDB" id="FungiDB:H310_12777"/>
<feature type="domain" description="RRM" evidence="3">
    <location>
        <begin position="65"/>
        <end position="154"/>
    </location>
</feature>
<reference evidence="4" key="1">
    <citation type="submission" date="2013-12" db="EMBL/GenBank/DDBJ databases">
        <title>The Genome Sequence of Aphanomyces invadans NJM9701.</title>
        <authorList>
            <consortium name="The Broad Institute Genomics Platform"/>
            <person name="Russ C."/>
            <person name="Tyler B."/>
            <person name="van West P."/>
            <person name="Dieguez-Uribeondo J."/>
            <person name="Young S.K."/>
            <person name="Zeng Q."/>
            <person name="Gargeya S."/>
            <person name="Fitzgerald M."/>
            <person name="Abouelleil A."/>
            <person name="Alvarado L."/>
            <person name="Chapman S.B."/>
            <person name="Gainer-Dewar J."/>
            <person name="Goldberg J."/>
            <person name="Griggs A."/>
            <person name="Gujja S."/>
            <person name="Hansen M."/>
            <person name="Howarth C."/>
            <person name="Imamovic A."/>
            <person name="Ireland A."/>
            <person name="Larimer J."/>
            <person name="McCowan C."/>
            <person name="Murphy C."/>
            <person name="Pearson M."/>
            <person name="Poon T.W."/>
            <person name="Priest M."/>
            <person name="Roberts A."/>
            <person name="Saif S."/>
            <person name="Shea T."/>
            <person name="Sykes S."/>
            <person name="Wortman J."/>
            <person name="Nusbaum C."/>
            <person name="Birren B."/>
        </authorList>
    </citation>
    <scope>NUCLEOTIDE SEQUENCE [LARGE SCALE GENOMIC DNA]</scope>
    <source>
        <strain evidence="4">NJM9701</strain>
    </source>
</reference>
<feature type="compositionally biased region" description="Low complexity" evidence="2">
    <location>
        <begin position="165"/>
        <end position="188"/>
    </location>
</feature>
<sequence>MSDHEDDRRSRSRSRSAASANRRSASVSAERRHDSDHRSASRERTNSRDDKPARGGGGGPAKAGISLLVRNLNKNTSAEDVKELFSQYGEVRDVYTPLDYYTKQSRGFAFVEMIDLDGAEAAIKEVDGRELDGEAQDAARNAQTRSQRVAASPTRTTGSLSLARPFPRSSQPTQPQPPSTKQSPSPISLALSCAPSFAAPA</sequence>
<dbReference type="OrthoDB" id="77848at2759"/>
<dbReference type="InterPro" id="IPR012677">
    <property type="entry name" value="Nucleotide-bd_a/b_plait_sf"/>
</dbReference>
<feature type="region of interest" description="Disordered" evidence="2">
    <location>
        <begin position="1"/>
        <end position="64"/>
    </location>
</feature>
<dbReference type="eggNOG" id="KOG4207">
    <property type="taxonomic scope" value="Eukaryota"/>
</dbReference>
<dbReference type="EMBL" id="KI913994">
    <property type="protein sequence ID" value="ETV93170.1"/>
    <property type="molecule type" value="Genomic_DNA"/>
</dbReference>
<feature type="region of interest" description="Disordered" evidence="2">
    <location>
        <begin position="132"/>
        <end position="188"/>
    </location>
</feature>
<feature type="compositionally biased region" description="Low complexity" evidence="2">
    <location>
        <begin position="15"/>
        <end position="28"/>
    </location>
</feature>
<evidence type="ECO:0000313" key="4">
    <source>
        <dbReference type="EMBL" id="ETV93170.1"/>
    </source>
</evidence>
<dbReference type="PROSITE" id="PS50102">
    <property type="entry name" value="RRM"/>
    <property type="match status" value="1"/>
</dbReference>
<proteinExistence type="predicted"/>
<dbReference type="InterPro" id="IPR035979">
    <property type="entry name" value="RBD_domain_sf"/>
</dbReference>
<dbReference type="Pfam" id="PF00076">
    <property type="entry name" value="RRM_1"/>
    <property type="match status" value="1"/>
</dbReference>
<gene>
    <name evidence="4" type="ORF">H310_12777</name>
</gene>
<name>A0A024TG81_9STRA</name>
<dbReference type="InterPro" id="IPR050441">
    <property type="entry name" value="RBM"/>
</dbReference>
<evidence type="ECO:0000259" key="3">
    <source>
        <dbReference type="PROSITE" id="PS50102"/>
    </source>
</evidence>
<evidence type="ECO:0000256" key="1">
    <source>
        <dbReference type="PROSITE-ProRule" id="PRU00176"/>
    </source>
</evidence>
<dbReference type="SUPFAM" id="SSF54928">
    <property type="entry name" value="RNA-binding domain, RBD"/>
    <property type="match status" value="1"/>
</dbReference>
<dbReference type="PANTHER" id="PTHR48034">
    <property type="entry name" value="TRANSFORMER-2 SEX-DETERMINING PROTEIN-RELATED"/>
    <property type="match status" value="1"/>
</dbReference>
<dbReference type="AlphaFoldDB" id="A0A024TG81"/>
<dbReference type="GeneID" id="20089827"/>
<feature type="compositionally biased region" description="Polar residues" evidence="2">
    <location>
        <begin position="141"/>
        <end position="160"/>
    </location>
</feature>
<dbReference type="GO" id="GO:0003723">
    <property type="term" value="F:RNA binding"/>
    <property type="evidence" value="ECO:0007669"/>
    <property type="project" value="UniProtKB-UniRule"/>
</dbReference>
<dbReference type="InterPro" id="IPR000504">
    <property type="entry name" value="RRM_dom"/>
</dbReference>
<dbReference type="SMART" id="SM00360">
    <property type="entry name" value="RRM"/>
    <property type="match status" value="1"/>
</dbReference>
<feature type="compositionally biased region" description="Basic and acidic residues" evidence="2">
    <location>
        <begin position="29"/>
        <end position="53"/>
    </location>
</feature>
<dbReference type="Gene3D" id="3.30.70.330">
    <property type="match status" value="1"/>
</dbReference>
<dbReference type="RefSeq" id="XP_008878192.1">
    <property type="nucleotide sequence ID" value="XM_008879970.1"/>
</dbReference>
<protein>
    <recommendedName>
        <fullName evidence="3">RRM domain-containing protein</fullName>
    </recommendedName>
</protein>
<keyword evidence="1" id="KW-0694">RNA-binding</keyword>
<dbReference type="STRING" id="157072.A0A024TG81"/>
<organism evidence="4">
    <name type="scientific">Aphanomyces invadans</name>
    <dbReference type="NCBI Taxonomy" id="157072"/>
    <lineage>
        <taxon>Eukaryota</taxon>
        <taxon>Sar</taxon>
        <taxon>Stramenopiles</taxon>
        <taxon>Oomycota</taxon>
        <taxon>Saprolegniomycetes</taxon>
        <taxon>Saprolegniales</taxon>
        <taxon>Verrucalvaceae</taxon>
        <taxon>Aphanomyces</taxon>
    </lineage>
</organism>
<accession>A0A024TG81</accession>